<gene>
    <name evidence="2" type="ORF">HDF22_004535</name>
</gene>
<dbReference type="AlphaFoldDB" id="A0A841JQ08"/>
<dbReference type="EMBL" id="JACHCA010000014">
    <property type="protein sequence ID" value="MBB6130395.1"/>
    <property type="molecule type" value="Genomic_DNA"/>
</dbReference>
<sequence>MKTIRIILLLTLSTLSLHAQKLKITALDASIQRLYDDHAPYTLGKTMTIQVFDNSASVTVGTDKPMFLKKSSDNTYTNASNNESKTETYTYTLKLYTSLSVLTSAEFTWNVQENKGQYRSAYWKLTAKRF</sequence>
<organism evidence="2 3">
    <name type="scientific">Mucilaginibacter lappiensis</name>
    <dbReference type="NCBI Taxonomy" id="354630"/>
    <lineage>
        <taxon>Bacteria</taxon>
        <taxon>Pseudomonadati</taxon>
        <taxon>Bacteroidota</taxon>
        <taxon>Sphingobacteriia</taxon>
        <taxon>Sphingobacteriales</taxon>
        <taxon>Sphingobacteriaceae</taxon>
        <taxon>Mucilaginibacter</taxon>
    </lineage>
</organism>
<keyword evidence="1" id="KW-0732">Signal</keyword>
<name>A0A841JQ08_9SPHI</name>
<accession>A0A841JQ08</accession>
<proteinExistence type="predicted"/>
<feature type="chain" id="PRO_5032603669" evidence="1">
    <location>
        <begin position="20"/>
        <end position="130"/>
    </location>
</feature>
<protein>
    <submittedName>
        <fullName evidence="2">Uncharacterized protein</fullName>
    </submittedName>
</protein>
<feature type="signal peptide" evidence="1">
    <location>
        <begin position="1"/>
        <end position="19"/>
    </location>
</feature>
<evidence type="ECO:0000256" key="1">
    <source>
        <dbReference type="SAM" id="SignalP"/>
    </source>
</evidence>
<dbReference type="Proteomes" id="UP000548326">
    <property type="component" value="Unassembled WGS sequence"/>
</dbReference>
<evidence type="ECO:0000313" key="3">
    <source>
        <dbReference type="Proteomes" id="UP000548326"/>
    </source>
</evidence>
<dbReference type="RefSeq" id="WP_183589205.1">
    <property type="nucleotide sequence ID" value="NZ_JACHCA010000014.1"/>
</dbReference>
<evidence type="ECO:0000313" key="2">
    <source>
        <dbReference type="EMBL" id="MBB6130395.1"/>
    </source>
</evidence>
<comment type="caution">
    <text evidence="2">The sequence shown here is derived from an EMBL/GenBank/DDBJ whole genome shotgun (WGS) entry which is preliminary data.</text>
</comment>
<reference evidence="2 3" key="1">
    <citation type="submission" date="2020-08" db="EMBL/GenBank/DDBJ databases">
        <title>Genomic Encyclopedia of Type Strains, Phase IV (KMG-V): Genome sequencing to study the core and pangenomes of soil and plant-associated prokaryotes.</title>
        <authorList>
            <person name="Whitman W."/>
        </authorList>
    </citation>
    <scope>NUCLEOTIDE SEQUENCE [LARGE SCALE GENOMIC DNA]</scope>
    <source>
        <strain evidence="2 3">MP601</strain>
    </source>
</reference>